<gene>
    <name evidence="6" type="ORF">B0T16DRAFT_107302</name>
</gene>
<sequence>MAITLPAEYGYVLLAATSTFFVNIFHSGLTSKARKAANIAYPTCYASTELAEKDPKAHKFNCAQRAHANFTESLTPFLGELLIAGLRFPFAAAIAGGVWAFARVLYAQGYTSSGPKGRMVGSLVATLVDIGMKLTAAYASVMFVLEK</sequence>
<keyword evidence="2 5" id="KW-0812">Transmembrane</keyword>
<comment type="subcellular location">
    <subcellularLocation>
        <location evidence="1">Membrane</location>
        <topology evidence="1">Multi-pass membrane protein</topology>
    </subcellularLocation>
</comment>
<evidence type="ECO:0000313" key="6">
    <source>
        <dbReference type="EMBL" id="KAK0652901.1"/>
    </source>
</evidence>
<comment type="caution">
    <text evidence="6">The sequence shown here is derived from an EMBL/GenBank/DDBJ whole genome shotgun (WGS) entry which is preliminary data.</text>
</comment>
<feature type="transmembrane region" description="Helical" evidence="5">
    <location>
        <begin position="122"/>
        <end position="145"/>
    </location>
</feature>
<dbReference type="EMBL" id="JAULSV010000002">
    <property type="protein sequence ID" value="KAK0652901.1"/>
    <property type="molecule type" value="Genomic_DNA"/>
</dbReference>
<dbReference type="Gene3D" id="1.20.120.550">
    <property type="entry name" value="Membrane associated eicosanoid/glutathione metabolism-like domain"/>
    <property type="match status" value="1"/>
</dbReference>
<dbReference type="GO" id="GO:0016020">
    <property type="term" value="C:membrane"/>
    <property type="evidence" value="ECO:0007669"/>
    <property type="project" value="UniProtKB-SubCell"/>
</dbReference>
<accession>A0AA39YJY7</accession>
<keyword evidence="4 5" id="KW-0472">Membrane</keyword>
<evidence type="ECO:0000256" key="3">
    <source>
        <dbReference type="ARBA" id="ARBA00022989"/>
    </source>
</evidence>
<name>A0AA39YJY7_9PEZI</name>
<dbReference type="InterPro" id="IPR001129">
    <property type="entry name" value="Membr-assoc_MAPEG"/>
</dbReference>
<evidence type="ECO:0000313" key="7">
    <source>
        <dbReference type="Proteomes" id="UP001174936"/>
    </source>
</evidence>
<dbReference type="GO" id="GO:0005635">
    <property type="term" value="C:nuclear envelope"/>
    <property type="evidence" value="ECO:0007669"/>
    <property type="project" value="TreeGrafter"/>
</dbReference>
<dbReference type="InterPro" id="IPR023352">
    <property type="entry name" value="MAPEG-like_dom_sf"/>
</dbReference>
<dbReference type="GO" id="GO:0004364">
    <property type="term" value="F:glutathione transferase activity"/>
    <property type="evidence" value="ECO:0007669"/>
    <property type="project" value="TreeGrafter"/>
</dbReference>
<dbReference type="Pfam" id="PF01124">
    <property type="entry name" value="MAPEG"/>
    <property type="match status" value="1"/>
</dbReference>
<proteinExistence type="predicted"/>
<reference evidence="6" key="1">
    <citation type="submission" date="2023-06" db="EMBL/GenBank/DDBJ databases">
        <title>Genome-scale phylogeny and comparative genomics of the fungal order Sordariales.</title>
        <authorList>
            <consortium name="Lawrence Berkeley National Laboratory"/>
            <person name="Hensen N."/>
            <person name="Bonometti L."/>
            <person name="Westerberg I."/>
            <person name="Brannstrom I.O."/>
            <person name="Guillou S."/>
            <person name="Cros-Aarteil S."/>
            <person name="Calhoun S."/>
            <person name="Haridas S."/>
            <person name="Kuo A."/>
            <person name="Mondo S."/>
            <person name="Pangilinan J."/>
            <person name="Riley R."/>
            <person name="Labutti K."/>
            <person name="Andreopoulos B."/>
            <person name="Lipzen A."/>
            <person name="Chen C."/>
            <person name="Yanf M."/>
            <person name="Daum C."/>
            <person name="Ng V."/>
            <person name="Clum A."/>
            <person name="Steindorff A."/>
            <person name="Ohm R."/>
            <person name="Martin F."/>
            <person name="Silar P."/>
            <person name="Natvig D."/>
            <person name="Lalanne C."/>
            <person name="Gautier V."/>
            <person name="Ament-Velasquez S.L."/>
            <person name="Kruys A."/>
            <person name="Hutchinson M.I."/>
            <person name="Powell A.J."/>
            <person name="Barry K."/>
            <person name="Miller A.N."/>
            <person name="Grigoriev I.V."/>
            <person name="Debuchy R."/>
            <person name="Gladieux P."/>
            <person name="Thoren M.H."/>
            <person name="Johannesson H."/>
        </authorList>
    </citation>
    <scope>NUCLEOTIDE SEQUENCE</scope>
    <source>
        <strain evidence="6">SMH2532-1</strain>
    </source>
</reference>
<evidence type="ECO:0008006" key="8">
    <source>
        <dbReference type="Google" id="ProtNLM"/>
    </source>
</evidence>
<dbReference type="PANTHER" id="PTHR10250">
    <property type="entry name" value="MICROSOMAL GLUTATHIONE S-TRANSFERASE"/>
    <property type="match status" value="1"/>
</dbReference>
<keyword evidence="7" id="KW-1185">Reference proteome</keyword>
<evidence type="ECO:0000256" key="5">
    <source>
        <dbReference type="SAM" id="Phobius"/>
    </source>
</evidence>
<evidence type="ECO:0000256" key="2">
    <source>
        <dbReference type="ARBA" id="ARBA00022692"/>
    </source>
</evidence>
<feature type="transmembrane region" description="Helical" evidence="5">
    <location>
        <begin position="81"/>
        <end position="102"/>
    </location>
</feature>
<dbReference type="GO" id="GO:0004602">
    <property type="term" value="F:glutathione peroxidase activity"/>
    <property type="evidence" value="ECO:0007669"/>
    <property type="project" value="TreeGrafter"/>
</dbReference>
<dbReference type="SUPFAM" id="SSF161084">
    <property type="entry name" value="MAPEG domain-like"/>
    <property type="match status" value="1"/>
</dbReference>
<dbReference type="PANTHER" id="PTHR10250:SF26">
    <property type="entry name" value="GLUTATHIONE S-TRANSFERASE 3, MITOCHONDRIAL"/>
    <property type="match status" value="1"/>
</dbReference>
<dbReference type="InterPro" id="IPR050997">
    <property type="entry name" value="MAPEG"/>
</dbReference>
<protein>
    <recommendedName>
        <fullName evidence="8">Microsomal glutathione S-transferase 3</fullName>
    </recommendedName>
</protein>
<keyword evidence="3 5" id="KW-1133">Transmembrane helix</keyword>
<dbReference type="Proteomes" id="UP001174936">
    <property type="component" value="Unassembled WGS sequence"/>
</dbReference>
<evidence type="ECO:0000256" key="1">
    <source>
        <dbReference type="ARBA" id="ARBA00004141"/>
    </source>
</evidence>
<evidence type="ECO:0000256" key="4">
    <source>
        <dbReference type="ARBA" id="ARBA00023136"/>
    </source>
</evidence>
<organism evidence="6 7">
    <name type="scientific">Cercophora newfieldiana</name>
    <dbReference type="NCBI Taxonomy" id="92897"/>
    <lineage>
        <taxon>Eukaryota</taxon>
        <taxon>Fungi</taxon>
        <taxon>Dikarya</taxon>
        <taxon>Ascomycota</taxon>
        <taxon>Pezizomycotina</taxon>
        <taxon>Sordariomycetes</taxon>
        <taxon>Sordariomycetidae</taxon>
        <taxon>Sordariales</taxon>
        <taxon>Lasiosphaeriaceae</taxon>
        <taxon>Cercophora</taxon>
    </lineage>
</organism>
<dbReference type="GO" id="GO:0005783">
    <property type="term" value="C:endoplasmic reticulum"/>
    <property type="evidence" value="ECO:0007669"/>
    <property type="project" value="TreeGrafter"/>
</dbReference>
<feature type="transmembrane region" description="Helical" evidence="5">
    <location>
        <begin position="6"/>
        <end position="25"/>
    </location>
</feature>
<dbReference type="AlphaFoldDB" id="A0AA39YJY7"/>